<name>A0A371ICT8_MUCPR</name>
<dbReference type="PANTHER" id="PTHR35046:SF9">
    <property type="entry name" value="RNA-DIRECTED DNA POLYMERASE"/>
    <property type="match status" value="1"/>
</dbReference>
<feature type="non-terminal residue" evidence="1">
    <location>
        <position position="1"/>
    </location>
</feature>
<sequence length="101" mass="12025">MEMAMIRANILEDQEVTMTRFLNGLNPDIADVVEMYQYVERQEMNNSEKKVVGSHFKVVDSKKNQIEVNPSKNQDIKYLQMPWKRTHCLSMSQQEDYDHER</sequence>
<reference evidence="1" key="1">
    <citation type="submission" date="2018-05" db="EMBL/GenBank/DDBJ databases">
        <title>Draft genome of Mucuna pruriens seed.</title>
        <authorList>
            <person name="Nnadi N.E."/>
            <person name="Vos R."/>
            <person name="Hasami M.H."/>
            <person name="Devisetty U.K."/>
            <person name="Aguiy J.C."/>
        </authorList>
    </citation>
    <scope>NUCLEOTIDE SEQUENCE [LARGE SCALE GENOMIC DNA]</scope>
    <source>
        <strain evidence="1">JCA_2017</strain>
    </source>
</reference>
<comment type="caution">
    <text evidence="1">The sequence shown here is derived from an EMBL/GenBank/DDBJ whole genome shotgun (WGS) entry which is preliminary data.</text>
</comment>
<dbReference type="EMBL" id="QJKJ01000399">
    <property type="protein sequence ID" value="RDY12815.1"/>
    <property type="molecule type" value="Genomic_DNA"/>
</dbReference>
<keyword evidence="2" id="KW-1185">Reference proteome</keyword>
<dbReference type="OrthoDB" id="1731207at2759"/>
<evidence type="ECO:0000313" key="2">
    <source>
        <dbReference type="Proteomes" id="UP000257109"/>
    </source>
</evidence>
<gene>
    <name evidence="1" type="ORF">CR513_02333</name>
</gene>
<dbReference type="AlphaFoldDB" id="A0A371ICT8"/>
<proteinExistence type="predicted"/>
<evidence type="ECO:0000313" key="1">
    <source>
        <dbReference type="EMBL" id="RDY12815.1"/>
    </source>
</evidence>
<organism evidence="1 2">
    <name type="scientific">Mucuna pruriens</name>
    <name type="common">Velvet bean</name>
    <name type="synonym">Dolichos pruriens</name>
    <dbReference type="NCBI Taxonomy" id="157652"/>
    <lineage>
        <taxon>Eukaryota</taxon>
        <taxon>Viridiplantae</taxon>
        <taxon>Streptophyta</taxon>
        <taxon>Embryophyta</taxon>
        <taxon>Tracheophyta</taxon>
        <taxon>Spermatophyta</taxon>
        <taxon>Magnoliopsida</taxon>
        <taxon>eudicotyledons</taxon>
        <taxon>Gunneridae</taxon>
        <taxon>Pentapetalae</taxon>
        <taxon>rosids</taxon>
        <taxon>fabids</taxon>
        <taxon>Fabales</taxon>
        <taxon>Fabaceae</taxon>
        <taxon>Papilionoideae</taxon>
        <taxon>50 kb inversion clade</taxon>
        <taxon>NPAAA clade</taxon>
        <taxon>indigoferoid/millettioid clade</taxon>
        <taxon>Phaseoleae</taxon>
        <taxon>Mucuna</taxon>
    </lineage>
</organism>
<dbReference type="Proteomes" id="UP000257109">
    <property type="component" value="Unassembled WGS sequence"/>
</dbReference>
<dbReference type="PANTHER" id="PTHR35046">
    <property type="entry name" value="ZINC KNUCKLE (CCHC-TYPE) FAMILY PROTEIN"/>
    <property type="match status" value="1"/>
</dbReference>
<protein>
    <submittedName>
        <fullName evidence="1">Uncharacterized protein</fullName>
    </submittedName>
</protein>
<accession>A0A371ICT8</accession>